<dbReference type="Pfam" id="PF08546">
    <property type="entry name" value="ApbA_C"/>
    <property type="match status" value="1"/>
</dbReference>
<dbReference type="InterPro" id="IPR051402">
    <property type="entry name" value="KPR-Related"/>
</dbReference>
<protein>
    <recommendedName>
        <fullName evidence="4">2-dehydropantoate 2-reductase</fullName>
        <ecNumber evidence="4">1.1.1.169</ecNumber>
    </recommendedName>
    <alternativeName>
        <fullName evidence="4">Ketopantoate reductase</fullName>
    </alternativeName>
</protein>
<comment type="similarity">
    <text evidence="1 4">Belongs to the ketopantoate reductase family.</text>
</comment>
<proteinExistence type="inferred from homology"/>
<dbReference type="SUPFAM" id="SSF51735">
    <property type="entry name" value="NAD(P)-binding Rossmann-fold domains"/>
    <property type="match status" value="1"/>
</dbReference>
<dbReference type="Gene3D" id="3.40.50.720">
    <property type="entry name" value="NAD(P)-binding Rossmann-like Domain"/>
    <property type="match status" value="1"/>
</dbReference>
<dbReference type="InterPro" id="IPR013328">
    <property type="entry name" value="6PGD_dom2"/>
</dbReference>
<evidence type="ECO:0000256" key="2">
    <source>
        <dbReference type="ARBA" id="ARBA00022857"/>
    </source>
</evidence>
<evidence type="ECO:0000256" key="3">
    <source>
        <dbReference type="ARBA" id="ARBA00023002"/>
    </source>
</evidence>
<name>A0A346Y349_9ACTN</name>
<dbReference type="InterPro" id="IPR013752">
    <property type="entry name" value="KPA_reductase"/>
</dbReference>
<accession>A0A346Y349</accession>
<comment type="catalytic activity">
    <reaction evidence="4">
        <text>(R)-pantoate + NADP(+) = 2-dehydropantoate + NADPH + H(+)</text>
        <dbReference type="Rhea" id="RHEA:16233"/>
        <dbReference type="ChEBI" id="CHEBI:11561"/>
        <dbReference type="ChEBI" id="CHEBI:15378"/>
        <dbReference type="ChEBI" id="CHEBI:15980"/>
        <dbReference type="ChEBI" id="CHEBI:57783"/>
        <dbReference type="ChEBI" id="CHEBI:58349"/>
        <dbReference type="EC" id="1.1.1.169"/>
    </reaction>
</comment>
<keyword evidence="3 4" id="KW-0560">Oxidoreductase</keyword>
<dbReference type="EC" id="1.1.1.169" evidence="4"/>
<dbReference type="EMBL" id="CP031165">
    <property type="protein sequence ID" value="AXV08896.1"/>
    <property type="molecule type" value="Genomic_DNA"/>
</dbReference>
<evidence type="ECO:0000256" key="4">
    <source>
        <dbReference type="RuleBase" id="RU362068"/>
    </source>
</evidence>
<evidence type="ECO:0000259" key="5">
    <source>
        <dbReference type="Pfam" id="PF02558"/>
    </source>
</evidence>
<feature type="domain" description="Ketopantoate reductase N-terminal" evidence="5">
    <location>
        <begin position="4"/>
        <end position="152"/>
    </location>
</feature>
<organism evidence="7 8">
    <name type="scientific">Euzebya pacifica</name>
    <dbReference type="NCBI Taxonomy" id="1608957"/>
    <lineage>
        <taxon>Bacteria</taxon>
        <taxon>Bacillati</taxon>
        <taxon>Actinomycetota</taxon>
        <taxon>Nitriliruptoria</taxon>
        <taxon>Euzebyales</taxon>
    </lineage>
</organism>
<keyword evidence="2 4" id="KW-0521">NADP</keyword>
<dbReference type="Gene3D" id="1.10.1040.10">
    <property type="entry name" value="N-(1-d-carboxylethyl)-l-norvaline Dehydrogenase, domain 2"/>
    <property type="match status" value="1"/>
</dbReference>
<dbReference type="PANTHER" id="PTHR21708:SF26">
    <property type="entry name" value="2-DEHYDROPANTOATE 2-REDUCTASE"/>
    <property type="match status" value="1"/>
</dbReference>
<dbReference type="UniPathway" id="UPA00028">
    <property type="reaction ID" value="UER00004"/>
</dbReference>
<dbReference type="InterPro" id="IPR008927">
    <property type="entry name" value="6-PGluconate_DH-like_C_sf"/>
</dbReference>
<dbReference type="GO" id="GO:0015940">
    <property type="term" value="P:pantothenate biosynthetic process"/>
    <property type="evidence" value="ECO:0007669"/>
    <property type="project" value="UniProtKB-UniPathway"/>
</dbReference>
<comment type="function">
    <text evidence="4">Catalyzes the NADPH-dependent reduction of ketopantoate into pantoic acid.</text>
</comment>
<evidence type="ECO:0000313" key="7">
    <source>
        <dbReference type="EMBL" id="AXV08896.1"/>
    </source>
</evidence>
<dbReference type="PANTHER" id="PTHR21708">
    <property type="entry name" value="PROBABLE 2-DEHYDROPANTOATE 2-REDUCTASE"/>
    <property type="match status" value="1"/>
</dbReference>
<dbReference type="SUPFAM" id="SSF48179">
    <property type="entry name" value="6-phosphogluconate dehydrogenase C-terminal domain-like"/>
    <property type="match status" value="1"/>
</dbReference>
<dbReference type="NCBIfam" id="TIGR00745">
    <property type="entry name" value="apbA_panE"/>
    <property type="match status" value="1"/>
</dbReference>
<keyword evidence="8" id="KW-1185">Reference proteome</keyword>
<dbReference type="KEGG" id="euz:DVS28_a4229"/>
<dbReference type="InterPro" id="IPR003710">
    <property type="entry name" value="ApbA"/>
</dbReference>
<evidence type="ECO:0000259" key="6">
    <source>
        <dbReference type="Pfam" id="PF08546"/>
    </source>
</evidence>
<dbReference type="InterPro" id="IPR013332">
    <property type="entry name" value="KPR_N"/>
</dbReference>
<reference evidence="7 8" key="1">
    <citation type="submission" date="2018-09" db="EMBL/GenBank/DDBJ databases">
        <title>Complete genome sequence of Euzebya sp. DY32-46 isolated from seawater of Pacific Ocean.</title>
        <authorList>
            <person name="Xu L."/>
            <person name="Wu Y.-H."/>
            <person name="Xu X.-W."/>
        </authorList>
    </citation>
    <scope>NUCLEOTIDE SEQUENCE [LARGE SCALE GENOMIC DNA]</scope>
    <source>
        <strain evidence="7 8">DY32-46</strain>
    </source>
</reference>
<evidence type="ECO:0000313" key="8">
    <source>
        <dbReference type="Proteomes" id="UP000264006"/>
    </source>
</evidence>
<feature type="domain" description="Ketopantoate reductase C-terminal" evidence="6">
    <location>
        <begin position="179"/>
        <end position="320"/>
    </location>
</feature>
<evidence type="ECO:0000256" key="1">
    <source>
        <dbReference type="ARBA" id="ARBA00007870"/>
    </source>
</evidence>
<dbReference type="AlphaFoldDB" id="A0A346Y349"/>
<comment type="pathway">
    <text evidence="4">Cofactor biosynthesis; (R)-pantothenate biosynthesis; (R)-pantoate from 3-methyl-2-oxobutanoate: step 2/2.</text>
</comment>
<dbReference type="Pfam" id="PF02558">
    <property type="entry name" value="ApbA"/>
    <property type="match status" value="1"/>
</dbReference>
<dbReference type="GO" id="GO:0008677">
    <property type="term" value="F:2-dehydropantoate 2-reductase activity"/>
    <property type="evidence" value="ECO:0007669"/>
    <property type="project" value="UniProtKB-EC"/>
</dbReference>
<dbReference type="Proteomes" id="UP000264006">
    <property type="component" value="Chromosome"/>
</dbReference>
<gene>
    <name evidence="7" type="ORF">DVS28_a4229</name>
</gene>
<keyword evidence="4" id="KW-0566">Pantothenate biosynthesis</keyword>
<dbReference type="RefSeq" id="WP_164710840.1">
    <property type="nucleotide sequence ID" value="NZ_CP031165.1"/>
</dbReference>
<sequence>MTRYLIAGAGSLGTVYGAMLASAGHDVQLLARPAHADAVTSRGGVELRSFGTVQHPTLRATADPAALDPVEAIVLACKAPDTAEVLHGIRHLAGDISSAMSIQNGVTAADDLARWCVPSAVVGAVSMVGGTLEQPGVVAHTFAGPTFLGPMPDTDPAAVDTLAGDIEGAGLEVVTTDRIRSVEWSKLVHASPSMAITALTRLPFHQAFVVPELAEVFLDLIVEGAAVAAAAGVEVDDWPHILPVRSLATMPREQGLATIRARGEAMVEAGMTEVRISMLQSVERGRPTEVDAIHGTLASEARRLGVDAPTTTVVHRLLAGLDRVIVQEAT</sequence>
<dbReference type="InterPro" id="IPR036291">
    <property type="entry name" value="NAD(P)-bd_dom_sf"/>
</dbReference>
<dbReference type="GO" id="GO:0005737">
    <property type="term" value="C:cytoplasm"/>
    <property type="evidence" value="ECO:0007669"/>
    <property type="project" value="TreeGrafter"/>
</dbReference>